<keyword evidence="4" id="KW-1185">Reference proteome</keyword>
<feature type="region of interest" description="Disordered" evidence="1">
    <location>
        <begin position="141"/>
        <end position="167"/>
    </location>
</feature>
<evidence type="ECO:0000256" key="1">
    <source>
        <dbReference type="SAM" id="MobiDB-lite"/>
    </source>
</evidence>
<dbReference type="RefSeq" id="WP_141962768.1">
    <property type="nucleotide sequence ID" value="NZ_VFOZ01000002.1"/>
</dbReference>
<dbReference type="Proteomes" id="UP000316096">
    <property type="component" value="Unassembled WGS sequence"/>
</dbReference>
<keyword evidence="2" id="KW-1133">Transmembrane helix</keyword>
<dbReference type="EMBL" id="VFOZ01000002">
    <property type="protein sequence ID" value="TQL90788.1"/>
    <property type="molecule type" value="Genomic_DNA"/>
</dbReference>
<reference evidence="3 4" key="1">
    <citation type="submission" date="2019-06" db="EMBL/GenBank/DDBJ databases">
        <title>Sequencing the genomes of 1000 actinobacteria strains.</title>
        <authorList>
            <person name="Klenk H.-P."/>
        </authorList>
    </citation>
    <scope>NUCLEOTIDE SEQUENCE [LARGE SCALE GENOMIC DNA]</scope>
    <source>
        <strain evidence="3 4">DSM 102200</strain>
    </source>
</reference>
<proteinExistence type="predicted"/>
<gene>
    <name evidence="3" type="ORF">FB559_8101</name>
</gene>
<dbReference type="OrthoDB" id="3826074at2"/>
<keyword evidence="2" id="KW-0472">Membrane</keyword>
<evidence type="ECO:0008006" key="5">
    <source>
        <dbReference type="Google" id="ProtNLM"/>
    </source>
</evidence>
<comment type="caution">
    <text evidence="3">The sequence shown here is derived from an EMBL/GenBank/DDBJ whole genome shotgun (WGS) entry which is preliminary data.</text>
</comment>
<accession>A0A543C155</accession>
<sequence>MRTHPTDGAVRGLARVHDDALRGLARRPATRALFDDITTLPSHPSRARGRAGRRPMILGAVAAAAIAAAGVAGVIALTDHPDKGESVRLAAAVQIIRGTTYYEARIVDPRADRKRFKAAFAKYGLNIEVTLVPASPHAVGSIAGEDEDERAQRSEEEGAGIKMIDDPTCPTASGGNCSIGLRIPLTFKGHAGITIGREAEPGEPYVSTSPKDDPRGLEGLTVAQAEAALARKGLRVAMYNVYWPGWGTSRPRSWIPSRWKVSGADPYSPGTVLLAIDAQGPMPPDVVAEMRHDATASPTVTPTS</sequence>
<protein>
    <recommendedName>
        <fullName evidence="5">PASTA domain-containing protein</fullName>
    </recommendedName>
</protein>
<dbReference type="AlphaFoldDB" id="A0A543C155"/>
<feature type="transmembrane region" description="Helical" evidence="2">
    <location>
        <begin position="56"/>
        <end position="77"/>
    </location>
</feature>
<organism evidence="3 4">
    <name type="scientific">Actinoallomurus bryophytorum</name>
    <dbReference type="NCBI Taxonomy" id="1490222"/>
    <lineage>
        <taxon>Bacteria</taxon>
        <taxon>Bacillati</taxon>
        <taxon>Actinomycetota</taxon>
        <taxon>Actinomycetes</taxon>
        <taxon>Streptosporangiales</taxon>
        <taxon>Thermomonosporaceae</taxon>
        <taxon>Actinoallomurus</taxon>
    </lineage>
</organism>
<keyword evidence="2" id="KW-0812">Transmembrane</keyword>
<evidence type="ECO:0000313" key="4">
    <source>
        <dbReference type="Proteomes" id="UP000316096"/>
    </source>
</evidence>
<evidence type="ECO:0000313" key="3">
    <source>
        <dbReference type="EMBL" id="TQL90788.1"/>
    </source>
</evidence>
<name>A0A543C155_9ACTN</name>
<evidence type="ECO:0000256" key="2">
    <source>
        <dbReference type="SAM" id="Phobius"/>
    </source>
</evidence>